<dbReference type="PANTHER" id="PTHR46910:SF5">
    <property type="entry name" value="ZN(II)2CYS6 TRANSCRIPTION FACTOR (EUROFUNG)"/>
    <property type="match status" value="1"/>
</dbReference>
<proteinExistence type="predicted"/>
<dbReference type="InterPro" id="IPR050987">
    <property type="entry name" value="AtrR-like"/>
</dbReference>
<keyword evidence="6" id="KW-1185">Reference proteome</keyword>
<dbReference type="InterPro" id="IPR001138">
    <property type="entry name" value="Zn2Cys6_DnaBD"/>
</dbReference>
<organism evidence="5 6">
    <name type="scientific">Bionectria ochroleuca</name>
    <name type="common">Gliocladium roseum</name>
    <dbReference type="NCBI Taxonomy" id="29856"/>
    <lineage>
        <taxon>Eukaryota</taxon>
        <taxon>Fungi</taxon>
        <taxon>Dikarya</taxon>
        <taxon>Ascomycota</taxon>
        <taxon>Pezizomycotina</taxon>
        <taxon>Sordariomycetes</taxon>
        <taxon>Hypocreomycetidae</taxon>
        <taxon>Hypocreales</taxon>
        <taxon>Bionectriaceae</taxon>
        <taxon>Clonostachys</taxon>
    </lineage>
</organism>
<sequence length="713" mass="79519">MADAPATKAVRCDRNQPCINCQQRGISCTKSPRVARPRRLQQPTTAAYLSRIRYLERQLNHAQSVNSNNSPQSPSNQRCDPDFSKGSSRSASVISSAPSLDRAPTVRPHSTQIRTSSSPSSDLDIVDSESDSPVNRPAGDNEPSMVMAEGLTSLSAHSKMAIGFLDRVAVVDRERGYNFDTKDLLEDLDQIVQAIKAPQGIVNCFPNTGGLQLNHFPKACSMPPIEASVAAIRGAQQSHHVTFLFIRAFLRSQSLSDICLRVYFASDYSIADYIIINAALIYFFDDQIMIQKPPNLSMDTNEFKSTCQKNLEKALLSLHLHIWPSPELVLALTLGAVHAIEILKPHWAWLLVTAAYQACHSLGYHLAKHDDGDYCGISNTPGLLFWVIYFLERTLCLRLGRCSRIPEGDISLPMPGGNPGLDYARSMIKLARLTGKIYEKLYGPYAMAILREKGVLPVKELSKELDVLSTESQEALRQWSLYSPKNEWSELIEFMSHSDKVLLFSTQTLIYRTETVASSPAASLTTQCIASARKALASHQMCPAVAAGTRSGFLSSYMAWFIMLRPFTPYLVLFCNVIQTGNQEDLNRMRDFVKSLKSFTSSCTAARNHQRLFQVFYNVATRYTELKQSFGTALCSDEVQETHEIDSYLSAMGFCQQGVPGEMMAEPTMAPLSREMAGDDQPAMYLPSWFQISQQMMELMDNDPIDFSRPAQR</sequence>
<evidence type="ECO:0000313" key="6">
    <source>
        <dbReference type="Proteomes" id="UP000766486"/>
    </source>
</evidence>
<keyword evidence="1" id="KW-0479">Metal-binding</keyword>
<comment type="caution">
    <text evidence="5">The sequence shown here is derived from an EMBL/GenBank/DDBJ whole genome shotgun (WGS) entry which is preliminary data.</text>
</comment>
<dbReference type="Proteomes" id="UP000766486">
    <property type="component" value="Unassembled WGS sequence"/>
</dbReference>
<dbReference type="SMART" id="SM00906">
    <property type="entry name" value="Fungal_trans"/>
    <property type="match status" value="1"/>
</dbReference>
<gene>
    <name evidence="5" type="ORF">CLO192961_LOCUS192672</name>
</gene>
<accession>A0ABY6U6L0</accession>
<evidence type="ECO:0000256" key="2">
    <source>
        <dbReference type="ARBA" id="ARBA00023242"/>
    </source>
</evidence>
<keyword evidence="2" id="KW-0539">Nucleus</keyword>
<feature type="domain" description="Xylanolytic transcriptional activator regulatory" evidence="4">
    <location>
        <begin position="348"/>
        <end position="421"/>
    </location>
</feature>
<evidence type="ECO:0000256" key="3">
    <source>
        <dbReference type="SAM" id="MobiDB-lite"/>
    </source>
</evidence>
<evidence type="ECO:0000256" key="1">
    <source>
        <dbReference type="ARBA" id="ARBA00022723"/>
    </source>
</evidence>
<dbReference type="EMBL" id="CABFNS010000753">
    <property type="protein sequence ID" value="VUC26615.1"/>
    <property type="molecule type" value="Genomic_DNA"/>
</dbReference>
<feature type="compositionally biased region" description="Low complexity" evidence="3">
    <location>
        <begin position="84"/>
        <end position="99"/>
    </location>
</feature>
<dbReference type="InterPro" id="IPR007219">
    <property type="entry name" value="XnlR_reg_dom"/>
</dbReference>
<evidence type="ECO:0000313" key="5">
    <source>
        <dbReference type="EMBL" id="VUC26615.1"/>
    </source>
</evidence>
<feature type="compositionally biased region" description="Low complexity" evidence="3">
    <location>
        <begin position="66"/>
        <end position="77"/>
    </location>
</feature>
<dbReference type="PANTHER" id="PTHR46910">
    <property type="entry name" value="TRANSCRIPTION FACTOR PDR1"/>
    <property type="match status" value="1"/>
</dbReference>
<name>A0ABY6U6L0_BIOOC</name>
<dbReference type="Pfam" id="PF00172">
    <property type="entry name" value="Zn_clus"/>
    <property type="match status" value="1"/>
</dbReference>
<dbReference type="CDD" id="cd12148">
    <property type="entry name" value="fungal_TF_MHR"/>
    <property type="match status" value="1"/>
</dbReference>
<feature type="region of interest" description="Disordered" evidence="3">
    <location>
        <begin position="63"/>
        <end position="144"/>
    </location>
</feature>
<dbReference type="Gene3D" id="4.10.240.10">
    <property type="entry name" value="Zn(2)-C6 fungal-type DNA-binding domain"/>
    <property type="match status" value="1"/>
</dbReference>
<evidence type="ECO:0000259" key="4">
    <source>
        <dbReference type="SMART" id="SM00906"/>
    </source>
</evidence>
<dbReference type="InterPro" id="IPR036864">
    <property type="entry name" value="Zn2-C6_fun-type_DNA-bd_sf"/>
</dbReference>
<protein>
    <recommendedName>
        <fullName evidence="4">Xylanolytic transcriptional activator regulatory domain-containing protein</fullName>
    </recommendedName>
</protein>
<reference evidence="5 6" key="1">
    <citation type="submission" date="2019-06" db="EMBL/GenBank/DDBJ databases">
        <authorList>
            <person name="Broberg M."/>
        </authorList>
    </citation>
    <scope>NUCLEOTIDE SEQUENCE [LARGE SCALE GENOMIC DNA]</scope>
</reference>